<dbReference type="AlphaFoldDB" id="A0A8B6DEQ0"/>
<comment type="caution">
    <text evidence="4">The sequence shown here is derived from an EMBL/GenBank/DDBJ whole genome shotgun (WGS) entry which is preliminary data.</text>
</comment>
<evidence type="ECO:0000256" key="1">
    <source>
        <dbReference type="SAM" id="MobiDB-lite"/>
    </source>
</evidence>
<dbReference type="OrthoDB" id="10458067at2759"/>
<feature type="signal peptide" evidence="3">
    <location>
        <begin position="1"/>
        <end position="30"/>
    </location>
</feature>
<dbReference type="Proteomes" id="UP000596742">
    <property type="component" value="Unassembled WGS sequence"/>
</dbReference>
<evidence type="ECO:0000313" key="4">
    <source>
        <dbReference type="EMBL" id="VDI19125.1"/>
    </source>
</evidence>
<keyword evidence="2" id="KW-0812">Transmembrane</keyword>
<evidence type="ECO:0000313" key="5">
    <source>
        <dbReference type="Proteomes" id="UP000596742"/>
    </source>
</evidence>
<accession>A0A8B6DEQ0</accession>
<keyword evidence="5" id="KW-1185">Reference proteome</keyword>
<dbReference type="InterPro" id="IPR031877">
    <property type="entry name" value="SmbP"/>
</dbReference>
<dbReference type="EMBL" id="UYJE01003417">
    <property type="protein sequence ID" value="VDI19125.1"/>
    <property type="molecule type" value="Genomic_DNA"/>
</dbReference>
<dbReference type="GO" id="GO:0046872">
    <property type="term" value="F:metal ion binding"/>
    <property type="evidence" value="ECO:0007669"/>
    <property type="project" value="InterPro"/>
</dbReference>
<feature type="region of interest" description="Disordered" evidence="1">
    <location>
        <begin position="270"/>
        <end position="331"/>
    </location>
</feature>
<feature type="compositionally biased region" description="Basic and acidic residues" evidence="1">
    <location>
        <begin position="626"/>
        <end position="670"/>
    </location>
</feature>
<dbReference type="PANTHER" id="PTHR47372">
    <property type="entry name" value="DAUER UP-REGULATED-RELATED"/>
    <property type="match status" value="1"/>
</dbReference>
<sequence length="760" mass="87584">MMKMGPLTRKYIKVILLLWIHLAVYPYSFAQNMNTMCPPNFKPLAVESLSNCSIKLSNDSSNFEYALRNRISWEDGTIQRINTDMKIPKDYKTDENNKMILPNKWLLAYIDPDGPFNFVSWSSDFRVLSLGLLSDGNSEPIYVKINDTAANCDVKIGGNYMITEIVKLFTDFIREKVELDRHYDYENIHLCYLTKFEWFKKSAWYEAKQMFGIPFQEFGYKCCMVREEKVCCDDKLHRIEGYRLLPYIISIFLVLFSPIALMYIADSSKEEETSKEEGPSKEEGTSQKEGTSKEDGTSQKERTSKEEGTSQKEGTSKEDGNNKQNQPTSDAEWKELLKTIGEDKLLLGFPTMLGSLENRQFLPPEGPMWALVCYFISGFLVMFLVEDFENSVLGRGIDVPLTNTVNMLAPKGFKNLPKRGYYNTGQILKIIRDSIHFYTKLFHIIVEICESDDTLKTNYIFDQGQSVDEKLVIAVFREIRPAFVQTVNIIMKTIIVMLIYASALTFVLKFNDRMSDAIERLSILLTSVTPIILQWKYKKVCPTRKRVEIIIFEYPRKAEQKATKAIEIADESVQKAHIHTTEASKHATTALQHAEEAKKQAENAEEHATEAKRNAGKIKQNAQQRNAKEAERNAKEAEYYAKQTERNAKETEQNAKEAKLNAEEAEQNKEEARRNAEKIKQNVQQRNANEAELNAKEAECYAKQADQNAKVAKQMRKKLNKMRKKLNKIKKKLNEMPKKLKGVLKKQHEILKKLNKTQTK</sequence>
<feature type="region of interest" description="Disordered" evidence="1">
    <location>
        <begin position="585"/>
        <end position="670"/>
    </location>
</feature>
<feature type="compositionally biased region" description="Basic and acidic residues" evidence="1">
    <location>
        <begin position="270"/>
        <end position="321"/>
    </location>
</feature>
<protein>
    <submittedName>
        <fullName evidence="4">Uncharacterized protein</fullName>
    </submittedName>
</protein>
<gene>
    <name evidence="4" type="ORF">MGAL_10B012218</name>
</gene>
<keyword evidence="2" id="KW-1133">Transmembrane helix</keyword>
<feature type="transmembrane region" description="Helical" evidence="2">
    <location>
        <begin position="244"/>
        <end position="265"/>
    </location>
</feature>
<keyword evidence="2" id="KW-0472">Membrane</keyword>
<organism evidence="4 5">
    <name type="scientific">Mytilus galloprovincialis</name>
    <name type="common">Mediterranean mussel</name>
    <dbReference type="NCBI Taxonomy" id="29158"/>
    <lineage>
        <taxon>Eukaryota</taxon>
        <taxon>Metazoa</taxon>
        <taxon>Spiralia</taxon>
        <taxon>Lophotrochozoa</taxon>
        <taxon>Mollusca</taxon>
        <taxon>Bivalvia</taxon>
        <taxon>Autobranchia</taxon>
        <taxon>Pteriomorphia</taxon>
        <taxon>Mytilida</taxon>
        <taxon>Mytiloidea</taxon>
        <taxon>Mytilidae</taxon>
        <taxon>Mytilinae</taxon>
        <taxon>Mytilus</taxon>
    </lineage>
</organism>
<evidence type="ECO:0000256" key="3">
    <source>
        <dbReference type="SAM" id="SignalP"/>
    </source>
</evidence>
<keyword evidence="3" id="KW-0732">Signal</keyword>
<dbReference type="PANTHER" id="PTHR47372:SF5">
    <property type="entry name" value="LATE EMBRYOGENESIS ABUNDANT PROTEIN (LEA) FAMILY PROTEIN"/>
    <property type="match status" value="1"/>
</dbReference>
<name>A0A8B6DEQ0_MYTGA</name>
<feature type="chain" id="PRO_5032751277" evidence="3">
    <location>
        <begin position="31"/>
        <end position="760"/>
    </location>
</feature>
<reference evidence="4" key="1">
    <citation type="submission" date="2018-11" db="EMBL/GenBank/DDBJ databases">
        <authorList>
            <person name="Alioto T."/>
            <person name="Alioto T."/>
        </authorList>
    </citation>
    <scope>NUCLEOTIDE SEQUENCE</scope>
</reference>
<feature type="transmembrane region" description="Helical" evidence="2">
    <location>
        <begin position="489"/>
        <end position="508"/>
    </location>
</feature>
<feature type="transmembrane region" description="Helical" evidence="2">
    <location>
        <begin position="368"/>
        <end position="385"/>
    </location>
</feature>
<proteinExistence type="predicted"/>
<feature type="compositionally biased region" description="Basic and acidic residues" evidence="1">
    <location>
        <begin position="593"/>
        <end position="613"/>
    </location>
</feature>
<evidence type="ECO:0000256" key="2">
    <source>
        <dbReference type="SAM" id="Phobius"/>
    </source>
</evidence>
<dbReference type="CDD" id="cd13840">
    <property type="entry name" value="SMBP_like"/>
    <property type="match status" value="1"/>
</dbReference>